<dbReference type="PANTHER" id="PTHR15039:SF11">
    <property type="entry name" value="DOLICHOL PHOSPHATE-MANNOSE BIOSYNTHESIS REGULATORY PROTEIN"/>
    <property type="match status" value="1"/>
</dbReference>
<keyword evidence="4 10" id="KW-0812">Transmembrane</keyword>
<dbReference type="Pfam" id="PF07297">
    <property type="entry name" value="DPM2"/>
    <property type="match status" value="1"/>
</dbReference>
<sequence length="81" mass="9310">MSAKVGCWMILSGIGLFIAITLKLIVQPFIAEDHHIHAYFPSTEWVLGIPVILGFMFLLTFTVYIYVKTLRENIHFFSYGE</sequence>
<evidence type="ECO:0000313" key="12">
    <source>
        <dbReference type="Proteomes" id="UP000887013"/>
    </source>
</evidence>
<evidence type="ECO:0000256" key="7">
    <source>
        <dbReference type="ARBA" id="ARBA00023136"/>
    </source>
</evidence>
<keyword evidence="12" id="KW-1185">Reference proteome</keyword>
<evidence type="ECO:0000256" key="2">
    <source>
        <dbReference type="ARBA" id="ARBA00005478"/>
    </source>
</evidence>
<evidence type="ECO:0000256" key="3">
    <source>
        <dbReference type="ARBA" id="ARBA00018157"/>
    </source>
</evidence>
<accession>A0A8X6NJ61</accession>
<dbReference type="GO" id="GO:0005789">
    <property type="term" value="C:endoplasmic reticulum membrane"/>
    <property type="evidence" value="ECO:0007669"/>
    <property type="project" value="UniProtKB-SubCell"/>
</dbReference>
<comment type="similarity">
    <text evidence="2 10">Belongs to the DPM2 family.</text>
</comment>
<evidence type="ECO:0000313" key="11">
    <source>
        <dbReference type="EMBL" id="GFT16003.1"/>
    </source>
</evidence>
<comment type="subcellular location">
    <subcellularLocation>
        <location evidence="1 10">Endoplasmic reticulum membrane</location>
        <topology evidence="1 10">Multi-pass membrane protein</topology>
    </subcellularLocation>
</comment>
<dbReference type="PANTHER" id="PTHR15039">
    <property type="entry name" value="DOLICHOL PHOSPHATE-MANNOSE BIOSYNTHESIS REGULATORY PROTEIN"/>
    <property type="match status" value="1"/>
</dbReference>
<dbReference type="EMBL" id="BMAW01104715">
    <property type="protein sequence ID" value="GFT16003.1"/>
    <property type="molecule type" value="Genomic_DNA"/>
</dbReference>
<evidence type="ECO:0000256" key="5">
    <source>
        <dbReference type="ARBA" id="ARBA00022824"/>
    </source>
</evidence>
<proteinExistence type="inferred from homology"/>
<feature type="transmembrane region" description="Helical" evidence="10">
    <location>
        <begin position="45"/>
        <end position="67"/>
    </location>
</feature>
<dbReference type="AlphaFoldDB" id="A0A8X6NJ61"/>
<protein>
    <recommendedName>
        <fullName evidence="3 10">Dolichol phosphate-mannose biosynthesis regulatory protein</fullName>
    </recommendedName>
</protein>
<organism evidence="11 12">
    <name type="scientific">Nephila pilipes</name>
    <name type="common">Giant wood spider</name>
    <name type="synonym">Nephila maculata</name>
    <dbReference type="NCBI Taxonomy" id="299642"/>
    <lineage>
        <taxon>Eukaryota</taxon>
        <taxon>Metazoa</taxon>
        <taxon>Ecdysozoa</taxon>
        <taxon>Arthropoda</taxon>
        <taxon>Chelicerata</taxon>
        <taxon>Arachnida</taxon>
        <taxon>Araneae</taxon>
        <taxon>Araneomorphae</taxon>
        <taxon>Entelegynae</taxon>
        <taxon>Araneoidea</taxon>
        <taxon>Nephilidae</taxon>
        <taxon>Nephila</taxon>
    </lineage>
</organism>
<dbReference type="GO" id="GO:0180047">
    <property type="term" value="P:dolichol phosphate mannose biosynthetic process"/>
    <property type="evidence" value="ECO:0007669"/>
    <property type="project" value="InterPro"/>
</dbReference>
<name>A0A8X6NJ61_NEPPI</name>
<feature type="transmembrane region" description="Helical" evidence="10">
    <location>
        <begin position="7"/>
        <end position="25"/>
    </location>
</feature>
<gene>
    <name evidence="11" type="primary">AVEN_42262_1</name>
    <name evidence="11" type="ORF">NPIL_378501</name>
</gene>
<dbReference type="GO" id="GO:0033185">
    <property type="term" value="C:dolichol-phosphate-mannose synthase complex"/>
    <property type="evidence" value="ECO:0007669"/>
    <property type="project" value="TreeGrafter"/>
</dbReference>
<dbReference type="GO" id="GO:0006506">
    <property type="term" value="P:GPI anchor biosynthetic process"/>
    <property type="evidence" value="ECO:0007669"/>
    <property type="project" value="TreeGrafter"/>
</dbReference>
<dbReference type="OrthoDB" id="6427890at2759"/>
<evidence type="ECO:0000256" key="9">
    <source>
        <dbReference type="ARBA" id="ARBA00046896"/>
    </source>
</evidence>
<dbReference type="GO" id="GO:0030234">
    <property type="term" value="F:enzyme regulator activity"/>
    <property type="evidence" value="ECO:0007669"/>
    <property type="project" value="UniProtKB-UniRule"/>
</dbReference>
<comment type="subunit">
    <text evidence="9">Component of the dolichol-phosphate mannose (DPM) synthase complex composed of DPM1, DPM2 and DPM3; in the complex interacts directly with DPM3. Component of the glycosylphosphatidylinositol-N-acetylglucosaminyltransferase (GPI-GnT) complex composed at least by PIGA, PIGC, PIGH, PIGP, PIGQ, PIGY and DPM2. Interacts with PIGA, PIGC and PIGQ.</text>
</comment>
<dbReference type="Proteomes" id="UP000887013">
    <property type="component" value="Unassembled WGS sequence"/>
</dbReference>
<evidence type="ECO:0000256" key="1">
    <source>
        <dbReference type="ARBA" id="ARBA00004477"/>
    </source>
</evidence>
<comment type="function">
    <text evidence="8">Regulates the biosynthesis of dolichol phosphate-mannose. Regulatory subunit of the dolichol-phosphate mannose (DPM) synthase complex; essential for the ER localization and stable expression of DPM1. Part of the glycosylphosphatidylinositol-N-acetylglucosaminyltransferase (GPI-GnT) complex that catalyzes the transfer of N-acetylglucosamine from UDP-N-acetylglucosamine to phosphatidylinositol and participates in the first step of GPI biosynthesis. May act by regulating the GPI-GNT complex.</text>
</comment>
<evidence type="ECO:0000256" key="4">
    <source>
        <dbReference type="ARBA" id="ARBA00022692"/>
    </source>
</evidence>
<comment type="function">
    <text evidence="10">Regulatory subunit of the dolichol-phosphate mannose (DPM) synthase complex; essential for the ER localization.</text>
</comment>
<dbReference type="InterPro" id="IPR009914">
    <property type="entry name" value="DPM2"/>
</dbReference>
<comment type="caution">
    <text evidence="11">The sequence shown here is derived from an EMBL/GenBank/DDBJ whole genome shotgun (WGS) entry which is preliminary data.</text>
</comment>
<evidence type="ECO:0000256" key="8">
    <source>
        <dbReference type="ARBA" id="ARBA00045174"/>
    </source>
</evidence>
<keyword evidence="5 10" id="KW-0256">Endoplasmic reticulum</keyword>
<comment type="pathway">
    <text evidence="10">Protein modification; protein glycosylation.</text>
</comment>
<evidence type="ECO:0000256" key="10">
    <source>
        <dbReference type="RuleBase" id="RU365084"/>
    </source>
</evidence>
<reference evidence="11" key="1">
    <citation type="submission" date="2020-08" db="EMBL/GenBank/DDBJ databases">
        <title>Multicomponent nature underlies the extraordinary mechanical properties of spider dragline silk.</title>
        <authorList>
            <person name="Kono N."/>
            <person name="Nakamura H."/>
            <person name="Mori M."/>
            <person name="Yoshida Y."/>
            <person name="Ohtoshi R."/>
            <person name="Malay A.D."/>
            <person name="Moran D.A.P."/>
            <person name="Tomita M."/>
            <person name="Numata K."/>
            <person name="Arakawa K."/>
        </authorList>
    </citation>
    <scope>NUCLEOTIDE SEQUENCE</scope>
</reference>
<keyword evidence="7 10" id="KW-0472">Membrane</keyword>
<keyword evidence="6 10" id="KW-1133">Transmembrane helix</keyword>
<evidence type="ECO:0000256" key="6">
    <source>
        <dbReference type="ARBA" id="ARBA00022989"/>
    </source>
</evidence>